<evidence type="ECO:0000259" key="4">
    <source>
        <dbReference type="Pfam" id="PF17921"/>
    </source>
</evidence>
<keyword evidence="6" id="KW-1185">Reference proteome</keyword>
<evidence type="ECO:0000256" key="3">
    <source>
        <dbReference type="SAM" id="MobiDB-lite"/>
    </source>
</evidence>
<dbReference type="EMBL" id="BFEA01000293">
    <property type="protein sequence ID" value="GBG78380.1"/>
    <property type="molecule type" value="Genomic_DNA"/>
</dbReference>
<dbReference type="GO" id="GO:0007389">
    <property type="term" value="P:pattern specification process"/>
    <property type="evidence" value="ECO:0007669"/>
    <property type="project" value="TreeGrafter"/>
</dbReference>
<feature type="compositionally biased region" description="Basic and acidic residues" evidence="3">
    <location>
        <begin position="1770"/>
        <end position="1779"/>
    </location>
</feature>
<feature type="compositionally biased region" description="Basic and acidic residues" evidence="3">
    <location>
        <begin position="1842"/>
        <end position="1851"/>
    </location>
</feature>
<proteinExistence type="predicted"/>
<feature type="region of interest" description="Disordered" evidence="3">
    <location>
        <begin position="1826"/>
        <end position="1865"/>
    </location>
</feature>
<feature type="domain" description="Integrase zinc-binding" evidence="4">
    <location>
        <begin position="99"/>
        <end position="155"/>
    </location>
</feature>
<dbReference type="Proteomes" id="UP000265515">
    <property type="component" value="Unassembled WGS sequence"/>
</dbReference>
<feature type="region of interest" description="Disordered" evidence="3">
    <location>
        <begin position="1513"/>
        <end position="1569"/>
    </location>
</feature>
<keyword evidence="2" id="KW-0539">Nucleus</keyword>
<dbReference type="GO" id="GO:0005634">
    <property type="term" value="C:nucleus"/>
    <property type="evidence" value="ECO:0007669"/>
    <property type="project" value="TreeGrafter"/>
</dbReference>
<dbReference type="Gene3D" id="1.10.340.70">
    <property type="match status" value="1"/>
</dbReference>
<feature type="compositionally biased region" description="Polar residues" evidence="3">
    <location>
        <begin position="1516"/>
        <end position="1530"/>
    </location>
</feature>
<feature type="region of interest" description="Disordered" evidence="3">
    <location>
        <begin position="1023"/>
        <end position="1054"/>
    </location>
</feature>
<evidence type="ECO:0000256" key="1">
    <source>
        <dbReference type="ARBA" id="ARBA00023125"/>
    </source>
</evidence>
<protein>
    <recommendedName>
        <fullName evidence="4">Integrase zinc-binding domain-containing protein</fullName>
    </recommendedName>
</protein>
<feature type="compositionally biased region" description="Basic and acidic residues" evidence="3">
    <location>
        <begin position="1433"/>
        <end position="1442"/>
    </location>
</feature>
<feature type="compositionally biased region" description="Gly residues" evidence="3">
    <location>
        <begin position="459"/>
        <end position="470"/>
    </location>
</feature>
<sequence length="2126" mass="222474">MTFIDQFDFLDHILGKSGCFAGALSRRSDHCTAVYSTLEIDDNLRDNFIHDYQVDPEFGDKCADCSFPNPVPSHYRIQEGYLLVHSRGKDLLYVSSDLHLRTRLLGEFHDAPASGHVGVNRTIGRLRERFWWPNFLIDITHYRKSCEVCCHCKSRNYPPFGELRPLPVPLRRREAIVVDIIGSFPKDKTGVDGILTVVGQLTKFTMFLPCCYHSKAPELAENFEKITNRVPSKNKDQVRHYYYRVIKRMNKLLGPGLVLDARNPHDVNAAMLRWWALMEKQGCSAAKLRHKPKRRKMFVTALEQQLLADRRKAKRKQASGTQASAVQASAAPATASPVSAAPAPAAVATGIQDAPVCELPSTTGASLSSPACVNDACVPCPSATGVVSAASGSRGSPGSGRDNMPVAAGPGGEGKGGAGEEQKEGHEAKRGGGEEGTGGGDGKGSGFAEGKGTGEKRGGGVGEGKGGGGEVKTSGGEKKGAASGEGKGSIDRKAGGLGDSKGVVERKGGLSGEGKAGGGRKVGGLGSKKEGASPKNSGHKSKKGAAVVIGNICNVSEVSGAKSTTKVARNAPRQPARRPRPKKDHIEIMTGSQEPSSINMWENVMCGVRLVAEAAAQLEQQAMVDQVSELDEERRISGQMESVHHKPVTQTALLNQKGGTINQTSDHLLQEGVHTLQDGVSRSEHEDGIGTSHAVIASSSMGSEELGLLQQPGNRPSSAATIRELPLCECDNAASGRVDITKDSAANGLGSANADLGAEKVKLQLYPIDDITRRSLAKEGYNPYLELTLKGRKSISAVVSHLLRKWVRKGNDAVATRIDIRRASPPTAESTGRIIVSSWQDGELRLFPYGVSPSTLQSAKFSWGKEHGSVTASDVGKVVGSLKPQTFRLRYAWVSYLSDVQVSGQSSAPAERLGSVSEDIQANAAMKPPGAQPAELSTQMTAMQRQPVTQKQSGQHITILQLSALSTIQTTREGFQGASIPTSPRGMDGINVSAPKESCPHCGCSGCSKDESQAVTGINLAPEERHNNSTGSAVQATAKEVDSTNTTSVPSRREAPVMLGRASEQTELEQTGGLVHGGKVEGSDGEKVTGCQEIGTAKDKAACRDAQAIGDAANGRLTFGKSTEASRMAIDQAMRPKFSAKRFCSAGQAEENQILKMSTGVQEASHVAATTPAATIEEMPAARCAWAYEQSNDGFGRRSWDVAENLGNRGYMVEGGLSSLGLDSALSLPSLDTTQTTPSPSCQPKGVLGASSTSATACTASSGAVPSAHVGTVERGCFVVPSSIGNSALGKTPPSDADPGLQGSVHSENIPGNSMSWIDSLSDMSLGDLLTDTLCGNGPGSVEGPSGNSLVVTPTGMATAALSVADLHSPHYIQHDRKFAYSRQISQISGPLPQRRLFAGGVMTGNTECDRSKGSRGSDPLPSSGKQSLAEEGIPRQSKEKSSNASLPSLLREEGTCYGLGFDTPAGSAVAVEPIAYGTCDGGLDFSTPARPAVPSSSQSVSNRGELAADGVLTEGHNSGDVTAKTNHSVPSVRAEGAPETIEAGAGKQFDSGENWSSSKQSEKRQLAAGAQAGAGLELHSNVLPGDSLVIGEDVGFPSTGSLGNELLFGSDFSLDGSSGLSLLRNIIGTTSTGMETPTHPLCPLPTPVSQPFPMTSLTSPGVNMLSSGKSSAVAAVSVAMGAQGMHRAGTSMSAGDHDVTPKDTGKCTLSSGAICPQQKRTAATEKDVHTDSEGLVSMGGGFSEHPPEIAAHIGIKSIDNNNNNNNHNSAREERSNVSKVRISHEVIGRNKSTSTSGPCFPNDSNLQDRSAIGAVTAHKLPSVRDVGVGMTPDHPGVALESEQRVRHEEEPNQPPPNKSGHQDGQIIGRRTAAGLSEDGALNPTKGEASKLGQTGKVGLRVSGTESPSKCKMKDVKVIAGRAKQPPVKADPNVWVPERPFQSLFASLPTNKQKDEMEFEKGSCRTKSRVATADKGGKERGVKAVPSNKGEASRGGGSSAPKTSKAGPKLESKRVNKKEMSKSSDAVKLKGASPEKMGCTGWGEGVKRQRTGMQTMRKIPAGTKDGSTVNDHVDGEDGEAKEAASAVGCGATSAGKCQFPTALIEPPRVGCNPPLWSCSIPAPASP</sequence>
<feature type="compositionally biased region" description="Basic and acidic residues" evidence="3">
    <location>
        <begin position="2008"/>
        <end position="2028"/>
    </location>
</feature>
<dbReference type="InterPro" id="IPR041588">
    <property type="entry name" value="Integrase_H2C2"/>
</dbReference>
<feature type="compositionally biased region" description="Basic and acidic residues" evidence="3">
    <location>
        <begin position="1952"/>
        <end position="1963"/>
    </location>
</feature>
<feature type="region of interest" description="Disordered" evidence="3">
    <location>
        <begin position="560"/>
        <end position="585"/>
    </location>
</feature>
<feature type="compositionally biased region" description="Low complexity" evidence="3">
    <location>
        <begin position="385"/>
        <end position="401"/>
    </location>
</feature>
<feature type="region of interest" description="Disordered" evidence="3">
    <location>
        <begin position="310"/>
        <end position="331"/>
    </location>
</feature>
<feature type="region of interest" description="Disordered" evidence="3">
    <location>
        <begin position="1404"/>
        <end position="1448"/>
    </location>
</feature>
<comment type="caution">
    <text evidence="5">The sequence shown here is derived from an EMBL/GenBank/DDBJ whole genome shotgun (WGS) entry which is preliminary data.</text>
</comment>
<dbReference type="Pfam" id="PF17921">
    <property type="entry name" value="Integrase_H2C2"/>
    <property type="match status" value="1"/>
</dbReference>
<feature type="compositionally biased region" description="Low complexity" evidence="3">
    <location>
        <begin position="318"/>
        <end position="331"/>
    </location>
</feature>
<feature type="region of interest" description="Disordered" evidence="3">
    <location>
        <begin position="1877"/>
        <end position="1908"/>
    </location>
</feature>
<name>A0A388L7U5_CHABU</name>
<dbReference type="Gramene" id="GBG78380">
    <property type="protein sequence ID" value="GBG78380"/>
    <property type="gene ID" value="CBR_g26407"/>
</dbReference>
<feature type="compositionally biased region" description="Gly residues" evidence="3">
    <location>
        <begin position="509"/>
        <end position="526"/>
    </location>
</feature>
<feature type="compositionally biased region" description="Basic and acidic residues" evidence="3">
    <location>
        <begin position="418"/>
        <end position="433"/>
    </location>
</feature>
<feature type="region of interest" description="Disordered" evidence="3">
    <location>
        <begin position="1760"/>
        <end position="1779"/>
    </location>
</feature>
<dbReference type="PANTHER" id="PTHR21677:SF1">
    <property type="entry name" value="PROTEIN CRAMPED-LIKE"/>
    <property type="match status" value="1"/>
</dbReference>
<dbReference type="GO" id="GO:0003677">
    <property type="term" value="F:DNA binding"/>
    <property type="evidence" value="ECO:0007669"/>
    <property type="project" value="UniProtKB-KW"/>
</dbReference>
<dbReference type="PANTHER" id="PTHR21677">
    <property type="entry name" value="CRAMPED PROTEIN"/>
    <property type="match status" value="1"/>
</dbReference>
<feature type="region of interest" description="Disordered" evidence="3">
    <location>
        <begin position="1952"/>
        <end position="2045"/>
    </location>
</feature>
<evidence type="ECO:0000313" key="5">
    <source>
        <dbReference type="EMBL" id="GBG78380.1"/>
    </source>
</evidence>
<dbReference type="GO" id="GO:0003682">
    <property type="term" value="F:chromatin binding"/>
    <property type="evidence" value="ECO:0007669"/>
    <property type="project" value="InterPro"/>
</dbReference>
<evidence type="ECO:0000313" key="6">
    <source>
        <dbReference type="Proteomes" id="UP000265515"/>
    </source>
</evidence>
<evidence type="ECO:0000256" key="2">
    <source>
        <dbReference type="ARBA" id="ARBA00023242"/>
    </source>
</evidence>
<gene>
    <name evidence="5" type="ORF">CBR_g26407</name>
</gene>
<keyword evidence="1" id="KW-0238">DNA-binding</keyword>
<feature type="region of interest" description="Disordered" evidence="3">
    <location>
        <begin position="385"/>
        <end position="543"/>
    </location>
</feature>
<organism evidence="5 6">
    <name type="scientific">Chara braunii</name>
    <name type="common">Braun's stonewort</name>
    <dbReference type="NCBI Taxonomy" id="69332"/>
    <lineage>
        <taxon>Eukaryota</taxon>
        <taxon>Viridiplantae</taxon>
        <taxon>Streptophyta</taxon>
        <taxon>Charophyceae</taxon>
        <taxon>Charales</taxon>
        <taxon>Characeae</taxon>
        <taxon>Chara</taxon>
    </lineage>
</organism>
<dbReference type="InterPro" id="IPR055315">
    <property type="entry name" value="Cramped-like"/>
</dbReference>
<feature type="compositionally biased region" description="Gly residues" evidence="3">
    <location>
        <begin position="434"/>
        <end position="451"/>
    </location>
</feature>
<accession>A0A388L7U5</accession>
<reference evidence="5 6" key="1">
    <citation type="journal article" date="2018" name="Cell">
        <title>The Chara Genome: Secondary Complexity and Implications for Plant Terrestrialization.</title>
        <authorList>
            <person name="Nishiyama T."/>
            <person name="Sakayama H."/>
            <person name="Vries J.D."/>
            <person name="Buschmann H."/>
            <person name="Saint-Marcoux D."/>
            <person name="Ullrich K.K."/>
            <person name="Haas F.B."/>
            <person name="Vanderstraeten L."/>
            <person name="Becker D."/>
            <person name="Lang D."/>
            <person name="Vosolsobe S."/>
            <person name="Rombauts S."/>
            <person name="Wilhelmsson P.K.I."/>
            <person name="Janitza P."/>
            <person name="Kern R."/>
            <person name="Heyl A."/>
            <person name="Rumpler F."/>
            <person name="Villalobos L.I.A.C."/>
            <person name="Clay J.M."/>
            <person name="Skokan R."/>
            <person name="Toyoda A."/>
            <person name="Suzuki Y."/>
            <person name="Kagoshima H."/>
            <person name="Schijlen E."/>
            <person name="Tajeshwar N."/>
            <person name="Catarino B."/>
            <person name="Hetherington A.J."/>
            <person name="Saltykova A."/>
            <person name="Bonnot C."/>
            <person name="Breuninger H."/>
            <person name="Symeonidi A."/>
            <person name="Radhakrishnan G.V."/>
            <person name="Van Nieuwerburgh F."/>
            <person name="Deforce D."/>
            <person name="Chang C."/>
            <person name="Karol K.G."/>
            <person name="Hedrich R."/>
            <person name="Ulvskov P."/>
            <person name="Glockner G."/>
            <person name="Delwiche C.F."/>
            <person name="Petrasek J."/>
            <person name="Van de Peer Y."/>
            <person name="Friml J."/>
            <person name="Beilby M."/>
            <person name="Dolan L."/>
            <person name="Kohara Y."/>
            <person name="Sugano S."/>
            <person name="Fujiyama A."/>
            <person name="Delaux P.-M."/>
            <person name="Quint M."/>
            <person name="TheiBen G."/>
            <person name="Hagemann M."/>
            <person name="Harholt J."/>
            <person name="Dunand C."/>
            <person name="Zachgo S."/>
            <person name="Langdale J."/>
            <person name="Maumus F."/>
            <person name="Straeten D.V.D."/>
            <person name="Gould S.B."/>
            <person name="Rensing S.A."/>
        </authorList>
    </citation>
    <scope>NUCLEOTIDE SEQUENCE [LARGE SCALE GENOMIC DNA]</scope>
    <source>
        <strain evidence="5 6">S276</strain>
    </source>
</reference>
<dbReference type="OrthoDB" id="115435at2759"/>